<sequence>MEQQRIVPNRKKPATKYYREFLVGSNVHGLYQIGKTPHILEKTLWTFLLIASAYYAFSLSYMTIYRYYTNPTVISVDRDRYLWTTYLPAITFCLSNNMNETALDEILHTVRPANSSKLKLFLTSLFYSNLSTLHSILEDDQIDPSNYLSTIVKLYDNTPPTITVSGQVLNTNDWLAQTFTEMGLCYCFNSPLAVYFSPKYQPWLVNQQTILPLSSTFELHPLDGEVSANIANVSTGFNVYIHGPFEVPDVRRRPLVVPNDHLLQVYYTALSIISSEDTKTLRIRQRKCRFYHESNLTHFPVYSYLICRMECRIRLALNLCGCVPHFYRKLRRFASKGKIDVFLNFKSLLPLEQLISLEHINASCFCLANCEQVSYVVEEMDSRQWFLKSNIQYGIKNFPEMRFKRDIIFRFSDLLVYFGGVMGLFFGCSALSVMELIYYFTLRLYWFIKS</sequence>
<evidence type="ECO:0000256" key="10">
    <source>
        <dbReference type="ARBA" id="ARBA00023201"/>
    </source>
</evidence>
<evidence type="ECO:0000256" key="12">
    <source>
        <dbReference type="RuleBase" id="RU000679"/>
    </source>
</evidence>
<evidence type="ECO:0000313" key="15">
    <source>
        <dbReference type="Proteomes" id="UP000019118"/>
    </source>
</evidence>
<evidence type="ECO:0000256" key="3">
    <source>
        <dbReference type="ARBA" id="ARBA00022448"/>
    </source>
</evidence>
<evidence type="ECO:0000313" key="14">
    <source>
        <dbReference type="EnsemblMetazoa" id="XP_019762864.1"/>
    </source>
</evidence>
<keyword evidence="5 12" id="KW-0812">Transmembrane</keyword>
<comment type="similarity">
    <text evidence="2 12">Belongs to the amiloride-sensitive sodium channel (TC 1.A.6) family.</text>
</comment>
<dbReference type="EnsemblMetazoa" id="XM_019907305.1">
    <property type="protein sequence ID" value="XP_019762864.1"/>
    <property type="gene ID" value="LOC109539525"/>
</dbReference>
<reference evidence="14" key="2">
    <citation type="submission" date="2024-08" db="UniProtKB">
        <authorList>
            <consortium name="EnsemblMetazoa"/>
        </authorList>
    </citation>
    <scope>IDENTIFICATION</scope>
</reference>
<keyword evidence="3 12" id="KW-0813">Transport</keyword>
<evidence type="ECO:0000256" key="5">
    <source>
        <dbReference type="ARBA" id="ARBA00022692"/>
    </source>
</evidence>
<keyword evidence="8 12" id="KW-0406">Ion transport</keyword>
<dbReference type="Pfam" id="PF00858">
    <property type="entry name" value="ASC"/>
    <property type="match status" value="1"/>
</dbReference>
<protein>
    <recommendedName>
        <fullName evidence="16">Sodium channel protein Nach</fullName>
    </recommendedName>
</protein>
<keyword evidence="7" id="KW-0915">Sodium</keyword>
<dbReference type="PANTHER" id="PTHR11690">
    <property type="entry name" value="AMILORIDE-SENSITIVE SODIUM CHANNEL-RELATED"/>
    <property type="match status" value="1"/>
</dbReference>
<evidence type="ECO:0000256" key="4">
    <source>
        <dbReference type="ARBA" id="ARBA00022461"/>
    </source>
</evidence>
<dbReference type="GO" id="GO:0005886">
    <property type="term" value="C:plasma membrane"/>
    <property type="evidence" value="ECO:0007669"/>
    <property type="project" value="TreeGrafter"/>
</dbReference>
<evidence type="ECO:0000256" key="2">
    <source>
        <dbReference type="ARBA" id="ARBA00007193"/>
    </source>
</evidence>
<feature type="transmembrane region" description="Helical" evidence="13">
    <location>
        <begin position="414"/>
        <end position="440"/>
    </location>
</feature>
<dbReference type="GO" id="GO:0015280">
    <property type="term" value="F:ligand-gated sodium channel activity"/>
    <property type="evidence" value="ECO:0007669"/>
    <property type="project" value="TreeGrafter"/>
</dbReference>
<evidence type="ECO:0008006" key="16">
    <source>
        <dbReference type="Google" id="ProtNLM"/>
    </source>
</evidence>
<evidence type="ECO:0000256" key="9">
    <source>
        <dbReference type="ARBA" id="ARBA00023136"/>
    </source>
</evidence>
<dbReference type="InterPro" id="IPR001873">
    <property type="entry name" value="ENaC"/>
</dbReference>
<keyword evidence="15" id="KW-1185">Reference proteome</keyword>
<dbReference type="Gene3D" id="1.10.287.820">
    <property type="entry name" value="Acid-sensing ion channel domain"/>
    <property type="match status" value="1"/>
</dbReference>
<keyword evidence="11 12" id="KW-0407">Ion channel</keyword>
<accession>A0AAR5PPB5</accession>
<reference evidence="15" key="1">
    <citation type="journal article" date="2013" name="Genome Biol.">
        <title>Draft genome of the mountain pine beetle, Dendroctonus ponderosae Hopkins, a major forest pest.</title>
        <authorList>
            <person name="Keeling C.I."/>
            <person name="Yuen M.M."/>
            <person name="Liao N.Y."/>
            <person name="Docking T.R."/>
            <person name="Chan S.K."/>
            <person name="Taylor G.A."/>
            <person name="Palmquist D.L."/>
            <person name="Jackman S.D."/>
            <person name="Nguyen A."/>
            <person name="Li M."/>
            <person name="Henderson H."/>
            <person name="Janes J.K."/>
            <person name="Zhao Y."/>
            <person name="Pandoh P."/>
            <person name="Moore R."/>
            <person name="Sperling F.A."/>
            <person name="Huber D.P."/>
            <person name="Birol I."/>
            <person name="Jones S.J."/>
            <person name="Bohlmann J."/>
        </authorList>
    </citation>
    <scope>NUCLEOTIDE SEQUENCE</scope>
</reference>
<evidence type="ECO:0000256" key="7">
    <source>
        <dbReference type="ARBA" id="ARBA00023053"/>
    </source>
</evidence>
<keyword evidence="4 12" id="KW-0894">Sodium channel</keyword>
<evidence type="ECO:0000256" key="11">
    <source>
        <dbReference type="ARBA" id="ARBA00023303"/>
    </source>
</evidence>
<proteinExistence type="inferred from homology"/>
<dbReference type="Gene3D" id="1.10.287.770">
    <property type="entry name" value="YojJ-like"/>
    <property type="match status" value="1"/>
</dbReference>
<dbReference type="PANTHER" id="PTHR11690:SF240">
    <property type="entry name" value="PICKPOCKET 25-RELATED"/>
    <property type="match status" value="1"/>
</dbReference>
<feature type="transmembrane region" description="Helical" evidence="13">
    <location>
        <begin position="44"/>
        <end position="68"/>
    </location>
</feature>
<evidence type="ECO:0000256" key="13">
    <source>
        <dbReference type="SAM" id="Phobius"/>
    </source>
</evidence>
<organism evidence="14 15">
    <name type="scientific">Dendroctonus ponderosae</name>
    <name type="common">Mountain pine beetle</name>
    <dbReference type="NCBI Taxonomy" id="77166"/>
    <lineage>
        <taxon>Eukaryota</taxon>
        <taxon>Metazoa</taxon>
        <taxon>Ecdysozoa</taxon>
        <taxon>Arthropoda</taxon>
        <taxon>Hexapoda</taxon>
        <taxon>Insecta</taxon>
        <taxon>Pterygota</taxon>
        <taxon>Neoptera</taxon>
        <taxon>Endopterygota</taxon>
        <taxon>Coleoptera</taxon>
        <taxon>Polyphaga</taxon>
        <taxon>Cucujiformia</taxon>
        <taxon>Curculionidae</taxon>
        <taxon>Scolytinae</taxon>
        <taxon>Dendroctonus</taxon>
    </lineage>
</organism>
<dbReference type="Proteomes" id="UP000019118">
    <property type="component" value="Unassembled WGS sequence"/>
</dbReference>
<keyword evidence="10 12" id="KW-0739">Sodium transport</keyword>
<dbReference type="AlphaFoldDB" id="A0AAR5PPB5"/>
<name>A0AAR5PPB5_DENPD</name>
<evidence type="ECO:0000256" key="1">
    <source>
        <dbReference type="ARBA" id="ARBA00004141"/>
    </source>
</evidence>
<keyword evidence="6 13" id="KW-1133">Transmembrane helix</keyword>
<comment type="subcellular location">
    <subcellularLocation>
        <location evidence="1">Membrane</location>
        <topology evidence="1">Multi-pass membrane protein</topology>
    </subcellularLocation>
</comment>
<keyword evidence="9 13" id="KW-0472">Membrane</keyword>
<evidence type="ECO:0000256" key="8">
    <source>
        <dbReference type="ARBA" id="ARBA00023065"/>
    </source>
</evidence>
<evidence type="ECO:0000256" key="6">
    <source>
        <dbReference type="ARBA" id="ARBA00022989"/>
    </source>
</evidence>